<dbReference type="Pfam" id="PF06271">
    <property type="entry name" value="RDD"/>
    <property type="match status" value="1"/>
</dbReference>
<comment type="caution">
    <text evidence="9">The sequence shown here is derived from an EMBL/GenBank/DDBJ whole genome shotgun (WGS) entry which is preliminary data.</text>
</comment>
<reference evidence="9 10" key="1">
    <citation type="submission" date="2024-05" db="EMBL/GenBank/DDBJ databases">
        <authorList>
            <person name="Zhao H."/>
            <person name="Xu Y."/>
            <person name="Lin S."/>
            <person name="Spain J.C."/>
            <person name="Zhou N.-Y."/>
        </authorList>
    </citation>
    <scope>NUCLEOTIDE SEQUENCE [LARGE SCALE GENOMIC DNA]</scope>
    <source>
        <strain evidence="9 10">NEAU-NG30</strain>
    </source>
</reference>
<dbReference type="InterPro" id="IPR051791">
    <property type="entry name" value="Pra-immunoreactive"/>
</dbReference>
<keyword evidence="3 7" id="KW-0812">Transmembrane</keyword>
<feature type="compositionally biased region" description="Basic and acidic residues" evidence="6">
    <location>
        <begin position="373"/>
        <end position="382"/>
    </location>
</feature>
<evidence type="ECO:0000256" key="6">
    <source>
        <dbReference type="SAM" id="MobiDB-lite"/>
    </source>
</evidence>
<dbReference type="EMBL" id="JBDZYD010000006">
    <property type="protein sequence ID" value="MEQ0560942.1"/>
    <property type="molecule type" value="Genomic_DNA"/>
</dbReference>
<dbReference type="Proteomes" id="UP001440984">
    <property type="component" value="Unassembled WGS sequence"/>
</dbReference>
<dbReference type="InterPro" id="IPR010432">
    <property type="entry name" value="RDD"/>
</dbReference>
<evidence type="ECO:0000256" key="3">
    <source>
        <dbReference type="ARBA" id="ARBA00022692"/>
    </source>
</evidence>
<dbReference type="RefSeq" id="WP_348952143.1">
    <property type="nucleotide sequence ID" value="NZ_JBDZYD010000006.1"/>
</dbReference>
<feature type="compositionally biased region" description="Low complexity" evidence="6">
    <location>
        <begin position="216"/>
        <end position="236"/>
    </location>
</feature>
<proteinExistence type="predicted"/>
<evidence type="ECO:0000256" key="5">
    <source>
        <dbReference type="ARBA" id="ARBA00023136"/>
    </source>
</evidence>
<evidence type="ECO:0000313" key="9">
    <source>
        <dbReference type="EMBL" id="MEQ0560942.1"/>
    </source>
</evidence>
<feature type="region of interest" description="Disordered" evidence="6">
    <location>
        <begin position="167"/>
        <end position="394"/>
    </location>
</feature>
<keyword evidence="5 7" id="KW-0472">Membrane</keyword>
<evidence type="ECO:0000313" key="10">
    <source>
        <dbReference type="Proteomes" id="UP001440984"/>
    </source>
</evidence>
<feature type="compositionally biased region" description="Low complexity" evidence="6">
    <location>
        <begin position="167"/>
        <end position="198"/>
    </location>
</feature>
<keyword evidence="4 7" id="KW-1133">Transmembrane helix</keyword>
<evidence type="ECO:0000256" key="4">
    <source>
        <dbReference type="ARBA" id="ARBA00022989"/>
    </source>
</evidence>
<evidence type="ECO:0000256" key="1">
    <source>
        <dbReference type="ARBA" id="ARBA00004651"/>
    </source>
</evidence>
<feature type="compositionally biased region" description="Low complexity" evidence="6">
    <location>
        <begin position="254"/>
        <end position="334"/>
    </location>
</feature>
<accession>A0ABV0LF68</accession>
<keyword evidence="2" id="KW-1003">Cell membrane</keyword>
<dbReference type="PANTHER" id="PTHR36115:SF6">
    <property type="entry name" value="PROLINE-RICH ANTIGEN HOMOLOG"/>
    <property type="match status" value="1"/>
</dbReference>
<organism evidence="9 10">
    <name type="scientific">Amycolatopsis melonis</name>
    <dbReference type="NCBI Taxonomy" id="3156488"/>
    <lineage>
        <taxon>Bacteria</taxon>
        <taxon>Bacillati</taxon>
        <taxon>Actinomycetota</taxon>
        <taxon>Actinomycetes</taxon>
        <taxon>Pseudonocardiales</taxon>
        <taxon>Pseudonocardiaceae</taxon>
        <taxon>Amycolatopsis</taxon>
    </lineage>
</organism>
<comment type="subcellular location">
    <subcellularLocation>
        <location evidence="1">Cell membrane</location>
        <topology evidence="1">Multi-pass membrane protein</topology>
    </subcellularLocation>
</comment>
<gene>
    <name evidence="9" type="ORF">ABJI51_17800</name>
</gene>
<evidence type="ECO:0000259" key="8">
    <source>
        <dbReference type="Pfam" id="PF06271"/>
    </source>
</evidence>
<keyword evidence="10" id="KW-1185">Reference proteome</keyword>
<dbReference type="PANTHER" id="PTHR36115">
    <property type="entry name" value="PROLINE-RICH ANTIGEN HOMOLOG-RELATED"/>
    <property type="match status" value="1"/>
</dbReference>
<feature type="domain" description="RDD" evidence="8">
    <location>
        <begin position="29"/>
        <end position="152"/>
    </location>
</feature>
<feature type="region of interest" description="Disordered" evidence="6">
    <location>
        <begin position="1"/>
        <end position="23"/>
    </location>
</feature>
<evidence type="ECO:0000256" key="2">
    <source>
        <dbReference type="ARBA" id="ARBA00022475"/>
    </source>
</evidence>
<evidence type="ECO:0000256" key="7">
    <source>
        <dbReference type="SAM" id="Phobius"/>
    </source>
</evidence>
<protein>
    <submittedName>
        <fullName evidence="9">RDD family protein</fullName>
    </submittedName>
</protein>
<name>A0ABV0LF68_9PSEU</name>
<feature type="transmembrane region" description="Helical" evidence="7">
    <location>
        <begin position="36"/>
        <end position="58"/>
    </location>
</feature>
<sequence>MTDPYGQQSFGQPQPFGQPGTPFGAPQNYANWGQRALGWLIDVGPFLVLCVILVPLAFTGGDAFSMLTVVGSLAWLGWSVYNRWILQGNTGQSMGKRVAKVKLVREDTGQPVGPGIAFVRDLAHAVDNVICYVGWLWPLWDDKSQTLADKMTGTIVVTADDAATPFAQPGAQPFAGGYPPAGQQPGQFGSGGFPQQPAGGFGQPQPGQPAPGGFGQPQPGGFEQSQPGGFPQQPAPGGFGQPQPGQPAPGGFGQPQSGGFEQPQSGGFPQQPAPGGFGQPQPGQPQSGGFEQPQSGGFPQQPAPGGFGQPQPGQPASGGFPQQPAPGGFGQPQPGGLPQPGGPSFDEGERTQMLRPDSPGASGEQPERTQMLRPEEAGETQKIDPGSFGQPPQH</sequence>
<feature type="transmembrane region" description="Helical" evidence="7">
    <location>
        <begin position="64"/>
        <end position="86"/>
    </location>
</feature>